<dbReference type="SUPFAM" id="SSF55920">
    <property type="entry name" value="Creatinase/aminopeptidase"/>
    <property type="match status" value="1"/>
</dbReference>
<keyword evidence="3" id="KW-0645">Protease</keyword>
<reference evidence="3 4" key="1">
    <citation type="submission" date="2023-07" db="EMBL/GenBank/DDBJ databases">
        <title>Genomic Encyclopedia of Type Strains, Phase IV (KMG-IV): sequencing the most valuable type-strain genomes for metagenomic binning, comparative biology and taxonomic classification.</title>
        <authorList>
            <person name="Goeker M."/>
        </authorList>
    </citation>
    <scope>NUCLEOTIDE SEQUENCE [LARGE SCALE GENOMIC DNA]</scope>
    <source>
        <strain evidence="3 4">DSM 19619</strain>
    </source>
</reference>
<dbReference type="InterPro" id="IPR000587">
    <property type="entry name" value="Creatinase_N"/>
</dbReference>
<dbReference type="GO" id="GO:0004177">
    <property type="term" value="F:aminopeptidase activity"/>
    <property type="evidence" value="ECO:0007669"/>
    <property type="project" value="UniProtKB-KW"/>
</dbReference>
<dbReference type="InterPro" id="IPR029149">
    <property type="entry name" value="Creatin/AminoP/Spt16_N"/>
</dbReference>
<dbReference type="Pfam" id="PF01321">
    <property type="entry name" value="Creatinase_N"/>
    <property type="match status" value="1"/>
</dbReference>
<comment type="caution">
    <text evidence="3">The sequence shown here is derived from an EMBL/GenBank/DDBJ whole genome shotgun (WGS) entry which is preliminary data.</text>
</comment>
<evidence type="ECO:0000313" key="4">
    <source>
        <dbReference type="Proteomes" id="UP001242480"/>
    </source>
</evidence>
<dbReference type="PANTHER" id="PTHR46112">
    <property type="entry name" value="AMINOPEPTIDASE"/>
    <property type="match status" value="1"/>
</dbReference>
<dbReference type="Gene3D" id="3.40.350.10">
    <property type="entry name" value="Creatinase/prolidase N-terminal domain"/>
    <property type="match status" value="1"/>
</dbReference>
<dbReference type="InterPro" id="IPR050659">
    <property type="entry name" value="Peptidase_M24B"/>
</dbReference>
<organism evidence="3 4">
    <name type="scientific">Labrys wisconsinensis</name>
    <dbReference type="NCBI Taxonomy" id="425677"/>
    <lineage>
        <taxon>Bacteria</taxon>
        <taxon>Pseudomonadati</taxon>
        <taxon>Pseudomonadota</taxon>
        <taxon>Alphaproteobacteria</taxon>
        <taxon>Hyphomicrobiales</taxon>
        <taxon>Xanthobacteraceae</taxon>
        <taxon>Labrys</taxon>
    </lineage>
</organism>
<dbReference type="EMBL" id="JAUSVX010000007">
    <property type="protein sequence ID" value="MDQ0470856.1"/>
    <property type="molecule type" value="Genomic_DNA"/>
</dbReference>
<keyword evidence="3" id="KW-0378">Hydrolase</keyword>
<dbReference type="Gene3D" id="3.90.230.10">
    <property type="entry name" value="Creatinase/methionine aminopeptidase superfamily"/>
    <property type="match status" value="1"/>
</dbReference>
<evidence type="ECO:0000313" key="3">
    <source>
        <dbReference type="EMBL" id="MDQ0470856.1"/>
    </source>
</evidence>
<keyword evidence="4" id="KW-1185">Reference proteome</keyword>
<feature type="domain" description="Creatinase N-terminal" evidence="2">
    <location>
        <begin position="51"/>
        <end position="197"/>
    </location>
</feature>
<sequence length="433" mass="48355">MSIVVFDPDKVDDVDFQDRMRHPLAEDPSNGMWLSDTEPAAVDALKLRQERLARLRAWLKASGYGGVILFDPYNQRYATGTRNMFGYFLRNSTRYIFIPAEGPITLFDYPQSYHVSTGLETIDEARPSKLVWSSVSAKDEATADPFAAEIADLMRRKAPGATKIGMDRCTHLQALALEAQGLEVKDCQGEILAVRAVKTPEEIKCLQISMAGAEAAVAAVREAIRPGVSENELFAIMYGEVIRQGGEFIETRLLTTGQRTNPWFNEASGRRVRPGELVALDTDTIGCYGYYSDFSRTFRCGPGRPTDYQKMLYRMSHDQVQHNIELIRPGIAFCEIADRAWKIPQRFVDQRYTSVMHGVGMHGETPFIAHAMDFETYGREGHLVPGMVVSVESYIGEKGGREGVKLEEEVLVTETGGALISRFPFEDELLGQG</sequence>
<dbReference type="RefSeq" id="WP_307275150.1">
    <property type="nucleotide sequence ID" value="NZ_JAUSVX010000007.1"/>
</dbReference>
<accession>A0ABU0J9A7</accession>
<keyword evidence="3" id="KW-0031">Aminopeptidase</keyword>
<dbReference type="Pfam" id="PF00557">
    <property type="entry name" value="Peptidase_M24"/>
    <property type="match status" value="1"/>
</dbReference>
<dbReference type="InterPro" id="IPR000994">
    <property type="entry name" value="Pept_M24"/>
</dbReference>
<dbReference type="CDD" id="cd01066">
    <property type="entry name" value="APP_MetAP"/>
    <property type="match status" value="1"/>
</dbReference>
<dbReference type="InterPro" id="IPR036005">
    <property type="entry name" value="Creatinase/aminopeptidase-like"/>
</dbReference>
<name>A0ABU0J9A7_9HYPH</name>
<dbReference type="SUPFAM" id="SSF53092">
    <property type="entry name" value="Creatinase/prolidase N-terminal domain"/>
    <property type="match status" value="1"/>
</dbReference>
<evidence type="ECO:0000259" key="1">
    <source>
        <dbReference type="Pfam" id="PF00557"/>
    </source>
</evidence>
<evidence type="ECO:0000259" key="2">
    <source>
        <dbReference type="Pfam" id="PF01321"/>
    </source>
</evidence>
<protein>
    <submittedName>
        <fullName evidence="3">Xaa-Pro aminopeptidase</fullName>
    </submittedName>
</protein>
<feature type="domain" description="Peptidase M24" evidence="1">
    <location>
        <begin position="205"/>
        <end position="414"/>
    </location>
</feature>
<gene>
    <name evidence="3" type="ORF">QO011_003875</name>
</gene>
<proteinExistence type="predicted"/>
<dbReference type="Proteomes" id="UP001242480">
    <property type="component" value="Unassembled WGS sequence"/>
</dbReference>
<dbReference type="PANTHER" id="PTHR46112:SF2">
    <property type="entry name" value="XAA-PRO AMINOPEPTIDASE P-RELATED"/>
    <property type="match status" value="1"/>
</dbReference>